<evidence type="ECO:0000256" key="6">
    <source>
        <dbReference type="RuleBase" id="RU003512"/>
    </source>
</evidence>
<evidence type="ECO:0000256" key="7">
    <source>
        <dbReference type="SAM" id="Coils"/>
    </source>
</evidence>
<proteinExistence type="inferred from homology"/>
<dbReference type="PRINTS" id="PR00691">
    <property type="entry name" value="ADHESINB"/>
</dbReference>
<keyword evidence="4" id="KW-0732">Signal</keyword>
<dbReference type="Pfam" id="PF01297">
    <property type="entry name" value="ZnuA"/>
    <property type="match status" value="1"/>
</dbReference>
<dbReference type="OrthoDB" id="7346865at2"/>
<dbReference type="PRINTS" id="PR00690">
    <property type="entry name" value="ADHESNFAMILY"/>
</dbReference>
<dbReference type="InterPro" id="IPR050492">
    <property type="entry name" value="Bact_metal-bind_prot9"/>
</dbReference>
<accession>A0A0K8MD42</accession>
<evidence type="ECO:0000256" key="5">
    <source>
        <dbReference type="ARBA" id="ARBA00022906"/>
    </source>
</evidence>
<evidence type="ECO:0000256" key="1">
    <source>
        <dbReference type="ARBA" id="ARBA00011028"/>
    </source>
</evidence>
<keyword evidence="7" id="KW-0175">Coiled coil</keyword>
<dbReference type="Gene3D" id="3.40.50.1980">
    <property type="entry name" value="Nitrogenase molybdenum iron protein domain"/>
    <property type="match status" value="2"/>
</dbReference>
<dbReference type="PANTHER" id="PTHR42953:SF3">
    <property type="entry name" value="HIGH-AFFINITY ZINC UPTAKE SYSTEM PROTEIN ZNUA"/>
    <property type="match status" value="1"/>
</dbReference>
<dbReference type="InterPro" id="IPR006127">
    <property type="entry name" value="ZnuA-like"/>
</dbReference>
<organism evidence="8 9">
    <name type="scientific">Caedimonas varicaedens</name>
    <dbReference type="NCBI Taxonomy" id="1629334"/>
    <lineage>
        <taxon>Bacteria</taxon>
        <taxon>Pseudomonadati</taxon>
        <taxon>Pseudomonadota</taxon>
        <taxon>Alphaproteobacteria</taxon>
        <taxon>Holosporales</taxon>
        <taxon>Caedimonadaceae</taxon>
        <taxon>Caedimonas</taxon>
    </lineage>
</organism>
<sequence>MFRVFFFLLYCTVFSSFGYAYKIVASIPPVASLVRAIAGENVSVDLLVDNSVSPHVYSLKPSDLRKLDAADVVFWIGPGYEAFLSKTLENYEQKSVKLMQAPGVQIYPLRSLDDHEGGCPDCASDSLAQDGHIWLDPDNGFHMAEEITKYLIRLDPIQQEKYENRLQKMKESLEKTKKEIQSQLKPYEDQGFLTLHDGYQYFEKAFHLKAGQAMSLIPDVSPSAKRLFFLKDLVRSNNIQCLFAESQFSPRLVKTLSEETRVRIGMLDPLGTSQMTYDELLLSLAKSFSACLGKPS</sequence>
<dbReference type="PANTHER" id="PTHR42953">
    <property type="entry name" value="HIGH-AFFINITY ZINC UPTAKE SYSTEM PROTEIN ZNUA-RELATED"/>
    <property type="match status" value="1"/>
</dbReference>
<dbReference type="EMBL" id="BBVC01000053">
    <property type="protein sequence ID" value="GAO98387.1"/>
    <property type="molecule type" value="Genomic_DNA"/>
</dbReference>
<dbReference type="GO" id="GO:0007155">
    <property type="term" value="P:cell adhesion"/>
    <property type="evidence" value="ECO:0007669"/>
    <property type="project" value="InterPro"/>
</dbReference>
<dbReference type="STRING" id="1629334.Cva_01041"/>
<evidence type="ECO:0000256" key="2">
    <source>
        <dbReference type="ARBA" id="ARBA00015915"/>
    </source>
</evidence>
<comment type="caution">
    <text evidence="8">The sequence shown here is derived from an EMBL/GenBank/DDBJ whole genome shotgun (WGS) entry which is preliminary data.</text>
</comment>
<evidence type="ECO:0000313" key="9">
    <source>
        <dbReference type="Proteomes" id="UP000036771"/>
    </source>
</evidence>
<dbReference type="InterPro" id="IPR006129">
    <property type="entry name" value="AdhesinB"/>
</dbReference>
<evidence type="ECO:0000313" key="8">
    <source>
        <dbReference type="EMBL" id="GAO98387.1"/>
    </source>
</evidence>
<dbReference type="Proteomes" id="UP000036771">
    <property type="component" value="Unassembled WGS sequence"/>
</dbReference>
<name>A0A0K8MD42_9PROT</name>
<keyword evidence="5" id="KW-0864">Zinc transport</keyword>
<dbReference type="GO" id="GO:0006829">
    <property type="term" value="P:zinc ion transport"/>
    <property type="evidence" value="ECO:0007669"/>
    <property type="project" value="UniProtKB-KW"/>
</dbReference>
<keyword evidence="3 6" id="KW-0813">Transport</keyword>
<protein>
    <recommendedName>
        <fullName evidence="2">High-affinity zinc uptake system protein ZnuA</fullName>
    </recommendedName>
</protein>
<dbReference type="SUPFAM" id="SSF53807">
    <property type="entry name" value="Helical backbone' metal receptor"/>
    <property type="match status" value="1"/>
</dbReference>
<keyword evidence="5" id="KW-0862">Zinc</keyword>
<dbReference type="InterPro" id="IPR006128">
    <property type="entry name" value="Lipoprotein_PsaA-like"/>
</dbReference>
<reference evidence="8 9" key="1">
    <citation type="submission" date="2015-03" db="EMBL/GenBank/DDBJ databases">
        <title>Caedibacter varicaedens, whole genome shotgun sequence.</title>
        <authorList>
            <person name="Suzuki H."/>
            <person name="Dapper A.L."/>
            <person name="Gibson A.K."/>
            <person name="Jackson C."/>
            <person name="Lee H."/>
            <person name="Pejaver V.R."/>
            <person name="Doak T."/>
            <person name="Lynch M."/>
        </authorList>
    </citation>
    <scope>NUCLEOTIDE SEQUENCE [LARGE SCALE GENOMIC DNA]</scope>
</reference>
<dbReference type="AlphaFoldDB" id="A0A0K8MD42"/>
<gene>
    <name evidence="8" type="primary">znuA</name>
    <name evidence="8" type="ORF">Cva_01041</name>
</gene>
<feature type="coiled-coil region" evidence="7">
    <location>
        <begin position="159"/>
        <end position="190"/>
    </location>
</feature>
<keyword evidence="9" id="KW-1185">Reference proteome</keyword>
<evidence type="ECO:0000256" key="4">
    <source>
        <dbReference type="ARBA" id="ARBA00022729"/>
    </source>
</evidence>
<evidence type="ECO:0000256" key="3">
    <source>
        <dbReference type="ARBA" id="ARBA00022448"/>
    </source>
</evidence>
<dbReference type="GO" id="GO:0046872">
    <property type="term" value="F:metal ion binding"/>
    <property type="evidence" value="ECO:0007669"/>
    <property type="project" value="InterPro"/>
</dbReference>
<comment type="similarity">
    <text evidence="1 6">Belongs to the bacterial solute-binding protein 9 family.</text>
</comment>
<keyword evidence="5" id="KW-0406">Ion transport</keyword>